<accession>A0A8H6A5A7</accession>
<comment type="caution">
    <text evidence="1">The sequence shown here is derived from an EMBL/GenBank/DDBJ whole genome shotgun (WGS) entry which is preliminary data.</text>
</comment>
<sequence length="911" mass="102649">MSSPENEEDLLDIKEDLIAILDDVRSTGSFVTSANLHTAVNPGLYIPSVGNIRLPISAEDAKAIIQASHLSPYGKGTETLINESVRKSWQLNADQLALQNPLWQAQIGMLVNKAVTGLGLKANSQEVKAELYKLLIYEEGAFFLPHQDSEKADGMFGTLTVCLPSKHEGGDVIASHQDDRITFKTASTSEFGFSWAAWYADVTHEVKPVTSGYRIVLIYNLIHRPSAALLDFHGSKTEKLVRLLESWARAADEDPMQYLDGWDEGIRDACPPALVYKLEHQYTMAELSFSRLKGVDQSRFAELQDAYIGGVDDDGYYDGYYGGYYDRDDYAGNGTYPIRDLIDSSLELSHVVNSEGITVGRHIPFREDMLVQEGVFDRDPDNEDFQGFTGNEGATTTHFYHETGALIIPERFRFLFACQQLKRGQGDAKQFLEECHRVVSERPDDMLAKQKLLQVMQIALELADLQLFRRIMESLGGKFSPSQIAKIAKIISQHGLASIRTSLDKLFGNERYGTQKLLFRHMKLLSDLVKDFHSICGQQDQKALSEVFQWQDITFDRILSTELGGSESDGHDLAKVLNDCPIPGTLGRVMAFLEKKSENTALIVSFITSAHDYSHTGNLDKGEVDAMFKRLFPEIVRSFKVERGTRLRPGETYAWISYCHPPEKTSRISPELVVKLIQSADATDNDITGIMNTLTEYTLNVKGSEMESAFHEFLLPVVNGLCGHIKATKRSSTTGERRFIKQVLTKYVTDYVQSAPSPPPDWRERTSIRCHSPDCRDCPSLRRFINDTSKKTEDFPIAERRRKHLDQQLDKSWFYTTTIKERSPYTLRVVKTKAMLVSNYQAWIIRAGNAQAKLQPLLQMGIMEEILGDAYDSIFAHQNLAISNTSQAVLSHWNARNTVQSTVPAKRPFER</sequence>
<dbReference type="Proteomes" id="UP000541154">
    <property type="component" value="Unassembled WGS sequence"/>
</dbReference>
<dbReference type="PANTHER" id="PTHR33099:SF7">
    <property type="entry name" value="MYND-TYPE DOMAIN-CONTAINING PROTEIN"/>
    <property type="match status" value="1"/>
</dbReference>
<proteinExistence type="predicted"/>
<dbReference type="AlphaFoldDB" id="A0A8H6A5A7"/>
<dbReference type="EMBL" id="SPNV01000103">
    <property type="protein sequence ID" value="KAF5861294.1"/>
    <property type="molecule type" value="Genomic_DNA"/>
</dbReference>
<evidence type="ECO:0000313" key="2">
    <source>
        <dbReference type="Proteomes" id="UP000541154"/>
    </source>
</evidence>
<dbReference type="Gene3D" id="2.60.120.620">
    <property type="entry name" value="q2cbj1_9rhob like domain"/>
    <property type="match status" value="1"/>
</dbReference>
<reference evidence="1 2" key="1">
    <citation type="submission" date="2019-04" db="EMBL/GenBank/DDBJ databases">
        <title>Aspergillus burnettii sp. nov., novel species from soil in southeast Queensland.</title>
        <authorList>
            <person name="Gilchrist C.L.M."/>
            <person name="Pitt J.I."/>
            <person name="Lange L."/>
            <person name="Lacey H.J."/>
            <person name="Vuong D."/>
            <person name="Midgley D.J."/>
            <person name="Greenfield P."/>
            <person name="Bradbury M."/>
            <person name="Lacey E."/>
            <person name="Busk P.K."/>
            <person name="Pilgaard B."/>
            <person name="Chooi Y.H."/>
            <person name="Piggott A.M."/>
        </authorList>
    </citation>
    <scope>NUCLEOTIDE SEQUENCE [LARGE SCALE GENOMIC DNA]</scope>
    <source>
        <strain evidence="1 2">FRR 5400</strain>
    </source>
</reference>
<protein>
    <recommendedName>
        <fullName evidence="3">Prolyl 4-hydroxylase alpha subunit Fe(2+) 2OG dioxygenase domain-containing protein</fullName>
    </recommendedName>
</protein>
<organism evidence="1 2">
    <name type="scientific">Petromyces alliaceus</name>
    <name type="common">Aspergillus alliaceus</name>
    <dbReference type="NCBI Taxonomy" id="209559"/>
    <lineage>
        <taxon>Eukaryota</taxon>
        <taxon>Fungi</taxon>
        <taxon>Dikarya</taxon>
        <taxon>Ascomycota</taxon>
        <taxon>Pezizomycotina</taxon>
        <taxon>Eurotiomycetes</taxon>
        <taxon>Eurotiomycetidae</taxon>
        <taxon>Eurotiales</taxon>
        <taxon>Aspergillaceae</taxon>
        <taxon>Aspergillus</taxon>
        <taxon>Aspergillus subgen. Circumdati</taxon>
    </lineage>
</organism>
<name>A0A8H6A5A7_PETAA</name>
<evidence type="ECO:0008006" key="3">
    <source>
        <dbReference type="Google" id="ProtNLM"/>
    </source>
</evidence>
<gene>
    <name evidence="1" type="ORF">ETB97_000410</name>
</gene>
<keyword evidence="2" id="KW-1185">Reference proteome</keyword>
<evidence type="ECO:0000313" key="1">
    <source>
        <dbReference type="EMBL" id="KAF5861294.1"/>
    </source>
</evidence>
<dbReference type="PANTHER" id="PTHR33099">
    <property type="entry name" value="FE2OG DIOXYGENASE DOMAIN-CONTAINING PROTEIN"/>
    <property type="match status" value="1"/>
</dbReference>